<comment type="caution">
    <text evidence="1">The sequence shown here is derived from an EMBL/GenBank/DDBJ whole genome shotgun (WGS) entry which is preliminary data.</text>
</comment>
<gene>
    <name evidence="1" type="ORF">RPERSI_LOCUS1455</name>
</gene>
<proteinExistence type="predicted"/>
<protein>
    <submittedName>
        <fullName evidence="1">31814_t:CDS:1</fullName>
    </submittedName>
</protein>
<organism evidence="1 2">
    <name type="scientific">Racocetra persica</name>
    <dbReference type="NCBI Taxonomy" id="160502"/>
    <lineage>
        <taxon>Eukaryota</taxon>
        <taxon>Fungi</taxon>
        <taxon>Fungi incertae sedis</taxon>
        <taxon>Mucoromycota</taxon>
        <taxon>Glomeromycotina</taxon>
        <taxon>Glomeromycetes</taxon>
        <taxon>Diversisporales</taxon>
        <taxon>Gigasporaceae</taxon>
        <taxon>Racocetra</taxon>
    </lineage>
</organism>
<dbReference type="EMBL" id="CAJVQC010001339">
    <property type="protein sequence ID" value="CAG8492533.1"/>
    <property type="molecule type" value="Genomic_DNA"/>
</dbReference>
<feature type="non-terminal residue" evidence="1">
    <location>
        <position position="66"/>
    </location>
</feature>
<evidence type="ECO:0000313" key="1">
    <source>
        <dbReference type="EMBL" id="CAG8492533.1"/>
    </source>
</evidence>
<keyword evidence="2" id="KW-1185">Reference proteome</keyword>
<evidence type="ECO:0000313" key="2">
    <source>
        <dbReference type="Proteomes" id="UP000789920"/>
    </source>
</evidence>
<reference evidence="1" key="1">
    <citation type="submission" date="2021-06" db="EMBL/GenBank/DDBJ databases">
        <authorList>
            <person name="Kallberg Y."/>
            <person name="Tangrot J."/>
            <person name="Rosling A."/>
        </authorList>
    </citation>
    <scope>NUCLEOTIDE SEQUENCE</scope>
    <source>
        <strain evidence="1">MA461A</strain>
    </source>
</reference>
<name>A0ACA9KTJ5_9GLOM</name>
<dbReference type="Proteomes" id="UP000789920">
    <property type="component" value="Unassembled WGS sequence"/>
</dbReference>
<sequence>MNLITHVVEGVKKPNLVMKMTSMNSLRQGVDIIYLRCLASLRDEEINIEKDKSTEEGNTDGNLEVN</sequence>
<accession>A0ACA9KTJ5</accession>